<name>A0A0C2BY05_9BURK</name>
<dbReference type="InterPro" id="IPR011990">
    <property type="entry name" value="TPR-like_helical_dom_sf"/>
</dbReference>
<dbReference type="Proteomes" id="UP000031572">
    <property type="component" value="Unassembled WGS sequence"/>
</dbReference>
<protein>
    <recommendedName>
        <fullName evidence="4">Lipopolysaccharide assembly protein B</fullName>
    </recommendedName>
</protein>
<dbReference type="InterPro" id="IPR019734">
    <property type="entry name" value="TPR_rpt"/>
</dbReference>
<comment type="subcellular location">
    <subcellularLocation>
        <location evidence="4">Cell inner membrane</location>
        <topology evidence="4">Single-pass membrane protein</topology>
        <orientation evidence="4">Cytoplasmic side</orientation>
    </subcellularLocation>
</comment>
<dbReference type="SUPFAM" id="SSF81901">
    <property type="entry name" value="HCP-like"/>
    <property type="match status" value="1"/>
</dbReference>
<evidence type="ECO:0000313" key="7">
    <source>
        <dbReference type="EMBL" id="KIF82886.1"/>
    </source>
</evidence>
<dbReference type="HAMAP" id="MF_00994">
    <property type="entry name" value="LPS_assembly_LapB"/>
    <property type="match status" value="1"/>
</dbReference>
<dbReference type="GO" id="GO:0008653">
    <property type="term" value="P:lipopolysaccharide metabolic process"/>
    <property type="evidence" value="ECO:0007669"/>
    <property type="project" value="InterPro"/>
</dbReference>
<keyword evidence="4 5" id="KW-1133">Transmembrane helix</keyword>
<evidence type="ECO:0000256" key="5">
    <source>
        <dbReference type="SAM" id="Phobius"/>
    </source>
</evidence>
<dbReference type="GO" id="GO:0046890">
    <property type="term" value="P:regulation of lipid biosynthetic process"/>
    <property type="evidence" value="ECO:0007669"/>
    <property type="project" value="UniProtKB-UniRule"/>
</dbReference>
<dbReference type="NCBIfam" id="NF008755">
    <property type="entry name" value="PRK11788.1-3"/>
    <property type="match status" value="1"/>
</dbReference>
<keyword evidence="4" id="KW-0997">Cell inner membrane</keyword>
<evidence type="ECO:0000256" key="4">
    <source>
        <dbReference type="HAMAP-Rule" id="MF_00994"/>
    </source>
</evidence>
<dbReference type="InterPro" id="IPR051012">
    <property type="entry name" value="CellSynth/LPSAsmb/PSIAsmb"/>
</dbReference>
<keyword evidence="4" id="KW-1003">Cell membrane</keyword>
<evidence type="ECO:0000256" key="3">
    <source>
        <dbReference type="ARBA" id="ARBA00022803"/>
    </source>
</evidence>
<keyword evidence="3 4" id="KW-0802">TPR repeat</keyword>
<feature type="domain" description="LapB rubredoxin metal binding" evidence="6">
    <location>
        <begin position="354"/>
        <end position="378"/>
    </location>
</feature>
<dbReference type="NCBIfam" id="NF008757">
    <property type="entry name" value="PRK11788.1-5"/>
    <property type="match status" value="1"/>
</dbReference>
<dbReference type="OrthoDB" id="507476at2"/>
<dbReference type="InterPro" id="IPR030865">
    <property type="entry name" value="LapB"/>
</dbReference>
<dbReference type="GO" id="GO:0005506">
    <property type="term" value="F:iron ion binding"/>
    <property type="evidence" value="ECO:0007669"/>
    <property type="project" value="UniProtKB-UniRule"/>
</dbReference>
<dbReference type="Pfam" id="PF13432">
    <property type="entry name" value="TPR_16"/>
    <property type="match status" value="2"/>
</dbReference>
<keyword evidence="2 4" id="KW-0677">Repeat</keyword>
<keyword evidence="8" id="KW-1185">Reference proteome</keyword>
<dbReference type="PANTHER" id="PTHR45586:SF1">
    <property type="entry name" value="LIPOPOLYSACCHARIDE ASSEMBLY PROTEIN B"/>
    <property type="match status" value="1"/>
</dbReference>
<dbReference type="Pfam" id="PF18073">
    <property type="entry name" value="Zn_ribbon_LapB"/>
    <property type="match status" value="1"/>
</dbReference>
<dbReference type="InterPro" id="IPR041166">
    <property type="entry name" value="Rubredoxin_2"/>
</dbReference>
<dbReference type="RefSeq" id="WP_040041519.1">
    <property type="nucleotide sequence ID" value="NZ_JWJG01000028.1"/>
</dbReference>
<feature type="binding site" evidence="4">
    <location>
        <position position="373"/>
    </location>
    <ligand>
        <name>Fe cation</name>
        <dbReference type="ChEBI" id="CHEBI:24875"/>
    </ligand>
</feature>
<evidence type="ECO:0000256" key="2">
    <source>
        <dbReference type="ARBA" id="ARBA00022737"/>
    </source>
</evidence>
<keyword evidence="7" id="KW-0808">Transferase</keyword>
<reference evidence="7 8" key="1">
    <citation type="submission" date="2014-12" db="EMBL/GenBank/DDBJ databases">
        <title>Denitrispirillum autotrophicum gen. nov., sp. nov., Denitrifying, Facultatively Autotrophic Bacteria Isolated from Rice Paddy Soil.</title>
        <authorList>
            <person name="Ishii S."/>
            <person name="Ashida N."/>
            <person name="Ohno H."/>
            <person name="Otsuka S."/>
            <person name="Yokota A."/>
            <person name="Senoo K."/>
        </authorList>
    </citation>
    <scope>NUCLEOTIDE SEQUENCE [LARGE SCALE GENOMIC DNA]</scope>
    <source>
        <strain evidence="7 8">TSA66</strain>
    </source>
</reference>
<dbReference type="AlphaFoldDB" id="A0A0C2BY05"/>
<keyword evidence="4 5" id="KW-0812">Transmembrane</keyword>
<keyword evidence="1 4" id="KW-0479">Metal-binding</keyword>
<dbReference type="GO" id="GO:0009898">
    <property type="term" value="C:cytoplasmic side of plasma membrane"/>
    <property type="evidence" value="ECO:0007669"/>
    <property type="project" value="UniProtKB-UniRule"/>
</dbReference>
<comment type="function">
    <text evidence="4">Modulates cellular lipopolysaccharide (LPS) levels by regulating LpxC, which is involved in lipid A biosynthesis. May act by modulating the proteolytic activity of FtsH towards LpxC. May also coordinate assembly of proteins involved in LPS synthesis at the plasma membrane.</text>
</comment>
<gene>
    <name evidence="4" type="primary">lapB</name>
    <name evidence="7" type="ORF">TSA66_21955</name>
</gene>
<sequence>MEFETWWLLGIPIFFGLGWIAARVDIKQLLSESRSLPRGYFKGLNFLLNEQPDKAIDAFIEIVKLDPETVELHFALGNLFRRRGEIERAIRVHQNLLARPDLPQEYQVHSQYELGQDYLKAGLLDRAEETFNHLVDTQYGAQARRALLEIYQREKEWMRAIEAARALQDSGAGARQKEIAQFYCELAQDELVHTHPDAALAMLEKALAADRTNVRAAILSGDAYLAKGDTEAALLAWRRVEQQSVPHVALVAQRLMDGYRAVGRPQEGANLLKSYLAEASSIDLLEVVFKAVLELDGVEAANQLVSDELRRTPTLLGLDKLLEARLMDARPEVRPELSLVKNLVHGYTQKLARYQCAHCGFKARQFYWQCPGCSHWESYPPRRTEELNVMN</sequence>
<keyword evidence="4" id="KW-0408">Iron</keyword>
<proteinExistence type="inferred from homology"/>
<feature type="transmembrane region" description="Helical" evidence="5">
    <location>
        <begin position="6"/>
        <end position="26"/>
    </location>
</feature>
<feature type="topological domain" description="Cytoplasmic" evidence="4">
    <location>
        <begin position="23"/>
        <end position="391"/>
    </location>
</feature>
<dbReference type="STRING" id="709839.TSA66_21955"/>
<evidence type="ECO:0000313" key="8">
    <source>
        <dbReference type="Proteomes" id="UP000031572"/>
    </source>
</evidence>
<dbReference type="Gene3D" id="1.25.40.10">
    <property type="entry name" value="Tetratricopeptide repeat domain"/>
    <property type="match status" value="2"/>
</dbReference>
<accession>A0A0C2BY05</accession>
<organism evidence="7 8">
    <name type="scientific">Noviherbaspirillum autotrophicum</name>
    <dbReference type="NCBI Taxonomy" id="709839"/>
    <lineage>
        <taxon>Bacteria</taxon>
        <taxon>Pseudomonadati</taxon>
        <taxon>Pseudomonadota</taxon>
        <taxon>Betaproteobacteria</taxon>
        <taxon>Burkholderiales</taxon>
        <taxon>Oxalobacteraceae</taxon>
        <taxon>Noviherbaspirillum</taxon>
    </lineage>
</organism>
<comment type="caution">
    <text evidence="7">The sequence shown here is derived from an EMBL/GenBank/DDBJ whole genome shotgun (WGS) entry which is preliminary data.</text>
</comment>
<feature type="binding site" evidence="4">
    <location>
        <position position="356"/>
    </location>
    <ligand>
        <name>Fe cation</name>
        <dbReference type="ChEBI" id="CHEBI:24875"/>
    </ligand>
</feature>
<feature type="binding site" evidence="4">
    <location>
        <position position="359"/>
    </location>
    <ligand>
        <name>Fe cation</name>
        <dbReference type="ChEBI" id="CHEBI:24875"/>
    </ligand>
</feature>
<evidence type="ECO:0000256" key="1">
    <source>
        <dbReference type="ARBA" id="ARBA00022723"/>
    </source>
</evidence>
<evidence type="ECO:0000259" key="6">
    <source>
        <dbReference type="Pfam" id="PF18073"/>
    </source>
</evidence>
<feature type="binding site" evidence="4">
    <location>
        <position position="370"/>
    </location>
    <ligand>
        <name>Fe cation</name>
        <dbReference type="ChEBI" id="CHEBI:24875"/>
    </ligand>
</feature>
<dbReference type="GO" id="GO:0016740">
    <property type="term" value="F:transferase activity"/>
    <property type="evidence" value="ECO:0007669"/>
    <property type="project" value="UniProtKB-KW"/>
</dbReference>
<dbReference type="SMART" id="SM00028">
    <property type="entry name" value="TPR"/>
    <property type="match status" value="5"/>
</dbReference>
<dbReference type="PANTHER" id="PTHR45586">
    <property type="entry name" value="TPR REPEAT-CONTAINING PROTEIN PA4667"/>
    <property type="match status" value="1"/>
</dbReference>
<keyword evidence="4 5" id="KW-0472">Membrane</keyword>
<dbReference type="EMBL" id="JWJG01000028">
    <property type="protein sequence ID" value="KIF82886.1"/>
    <property type="molecule type" value="Genomic_DNA"/>
</dbReference>
<comment type="similarity">
    <text evidence="4">Belongs to the LapB family.</text>
</comment>